<organism evidence="1 2">
    <name type="scientific">Hyalomma asiaticum</name>
    <name type="common">Tick</name>
    <dbReference type="NCBI Taxonomy" id="266040"/>
    <lineage>
        <taxon>Eukaryota</taxon>
        <taxon>Metazoa</taxon>
        <taxon>Ecdysozoa</taxon>
        <taxon>Arthropoda</taxon>
        <taxon>Chelicerata</taxon>
        <taxon>Arachnida</taxon>
        <taxon>Acari</taxon>
        <taxon>Parasitiformes</taxon>
        <taxon>Ixodida</taxon>
        <taxon>Ixodoidea</taxon>
        <taxon>Ixodidae</taxon>
        <taxon>Hyalomminae</taxon>
        <taxon>Hyalomma</taxon>
    </lineage>
</organism>
<evidence type="ECO:0000313" key="2">
    <source>
        <dbReference type="Proteomes" id="UP000821845"/>
    </source>
</evidence>
<comment type="caution">
    <text evidence="1">The sequence shown here is derived from an EMBL/GenBank/DDBJ whole genome shotgun (WGS) entry which is preliminary data.</text>
</comment>
<name>A0ACB7T6V8_HYAAI</name>
<keyword evidence="2" id="KW-1185">Reference proteome</keyword>
<dbReference type="Proteomes" id="UP000821845">
    <property type="component" value="Chromosome 11"/>
</dbReference>
<sequence>MGQEILGRRRWRRVTVVSGSRPERMREVQQGQGAPAVPDVLGGTCPQGVPAVTVPGRVLTARVKYPNLSCLWKAGLPVWLSLLGTSLRDK</sequence>
<evidence type="ECO:0000313" key="1">
    <source>
        <dbReference type="EMBL" id="KAH6941856.1"/>
    </source>
</evidence>
<dbReference type="EMBL" id="CM023491">
    <property type="protein sequence ID" value="KAH6941856.1"/>
    <property type="molecule type" value="Genomic_DNA"/>
</dbReference>
<accession>A0ACB7T6V8</accession>
<reference evidence="1" key="1">
    <citation type="submission" date="2020-05" db="EMBL/GenBank/DDBJ databases">
        <title>Large-scale comparative analyses of tick genomes elucidate their genetic diversity and vector capacities.</title>
        <authorList>
            <person name="Jia N."/>
            <person name="Wang J."/>
            <person name="Shi W."/>
            <person name="Du L."/>
            <person name="Sun Y."/>
            <person name="Zhan W."/>
            <person name="Jiang J."/>
            <person name="Wang Q."/>
            <person name="Zhang B."/>
            <person name="Ji P."/>
            <person name="Sakyi L.B."/>
            <person name="Cui X."/>
            <person name="Yuan T."/>
            <person name="Jiang B."/>
            <person name="Yang W."/>
            <person name="Lam T.T.-Y."/>
            <person name="Chang Q."/>
            <person name="Ding S."/>
            <person name="Wang X."/>
            <person name="Zhu J."/>
            <person name="Ruan X."/>
            <person name="Zhao L."/>
            <person name="Wei J."/>
            <person name="Que T."/>
            <person name="Du C."/>
            <person name="Cheng J."/>
            <person name="Dai P."/>
            <person name="Han X."/>
            <person name="Huang E."/>
            <person name="Gao Y."/>
            <person name="Liu J."/>
            <person name="Shao H."/>
            <person name="Ye R."/>
            <person name="Li L."/>
            <person name="Wei W."/>
            <person name="Wang X."/>
            <person name="Wang C."/>
            <person name="Yang T."/>
            <person name="Huo Q."/>
            <person name="Li W."/>
            <person name="Guo W."/>
            <person name="Chen H."/>
            <person name="Zhou L."/>
            <person name="Ni X."/>
            <person name="Tian J."/>
            <person name="Zhou Y."/>
            <person name="Sheng Y."/>
            <person name="Liu T."/>
            <person name="Pan Y."/>
            <person name="Xia L."/>
            <person name="Li J."/>
            <person name="Zhao F."/>
            <person name="Cao W."/>
        </authorList>
    </citation>
    <scope>NUCLEOTIDE SEQUENCE</scope>
    <source>
        <strain evidence="1">Hyas-2018</strain>
    </source>
</reference>
<gene>
    <name evidence="1" type="ORF">HPB50_023662</name>
</gene>
<protein>
    <submittedName>
        <fullName evidence="1">Uncharacterized protein</fullName>
    </submittedName>
</protein>
<proteinExistence type="predicted"/>